<dbReference type="PANTHER" id="PTHR38342:SF1">
    <property type="entry name" value="SLR5037 PROTEIN"/>
    <property type="match status" value="1"/>
</dbReference>
<proteinExistence type="predicted"/>
<gene>
    <name evidence="2" type="ORF">MBAV_003272</name>
</gene>
<dbReference type="EMBL" id="LACI01001406">
    <property type="protein sequence ID" value="KJU84527.1"/>
    <property type="molecule type" value="Genomic_DNA"/>
</dbReference>
<dbReference type="PIRSF" id="PIRSF021774">
    <property type="entry name" value="UCP021774"/>
    <property type="match status" value="1"/>
</dbReference>
<evidence type="ECO:0000259" key="1">
    <source>
        <dbReference type="Pfam" id="PF03625"/>
    </source>
</evidence>
<reference evidence="2 3" key="1">
    <citation type="submission" date="2015-02" db="EMBL/GenBank/DDBJ databases">
        <title>Single-cell genomics of uncultivated deep-branching MTB reveals a conserved set of magnetosome genes.</title>
        <authorList>
            <person name="Kolinko S."/>
            <person name="Richter M."/>
            <person name="Glockner F.O."/>
            <person name="Brachmann A."/>
            <person name="Schuler D."/>
        </authorList>
    </citation>
    <scope>NUCLEOTIDE SEQUENCE [LARGE SCALE GENOMIC DNA]</scope>
    <source>
        <strain evidence="2">TM-1</strain>
    </source>
</reference>
<comment type="caution">
    <text evidence="2">The sequence shown here is derived from an EMBL/GenBank/DDBJ whole genome shotgun (WGS) entry which is preliminary data.</text>
</comment>
<evidence type="ECO:0000313" key="3">
    <source>
        <dbReference type="Proteomes" id="UP000033423"/>
    </source>
</evidence>
<dbReference type="SUPFAM" id="SSF103247">
    <property type="entry name" value="TT1751-like"/>
    <property type="match status" value="1"/>
</dbReference>
<dbReference type="PANTHER" id="PTHR38342">
    <property type="entry name" value="SLR5037 PROTEIN"/>
    <property type="match status" value="1"/>
</dbReference>
<dbReference type="AlphaFoldDB" id="A0A0F3GRX8"/>
<accession>A0A0F3GRX8</accession>
<dbReference type="Gene3D" id="3.30.310.70">
    <property type="entry name" value="TT1751-like domain"/>
    <property type="match status" value="1"/>
</dbReference>
<keyword evidence="3" id="KW-1185">Reference proteome</keyword>
<protein>
    <submittedName>
        <fullName evidence="2">Uncharacterized conserved protein UCP021774</fullName>
    </submittedName>
</protein>
<sequence length="129" mass="14120">MDTKFDYTVETAKGFDKVVEDIVERSKANGFGVLHIHDVQATLTSKGYDRSALKIIEVCNPGYADKVLKADIKISLMLPCPICVYEEGGKIFVSALRPNVIADFYPDADIKAVAGEVDKAILKIVQEAV</sequence>
<name>A0A0F3GRX8_9BACT</name>
<organism evidence="2 3">
    <name type="scientific">Candidatus Magnetobacterium bavaricum</name>
    <dbReference type="NCBI Taxonomy" id="29290"/>
    <lineage>
        <taxon>Bacteria</taxon>
        <taxon>Pseudomonadati</taxon>
        <taxon>Nitrospirota</taxon>
        <taxon>Thermodesulfovibrionia</taxon>
        <taxon>Thermodesulfovibrionales</taxon>
        <taxon>Candidatus Magnetobacteriaceae</taxon>
        <taxon>Candidatus Magnetobacterium</taxon>
    </lineage>
</organism>
<dbReference type="Pfam" id="PF03625">
    <property type="entry name" value="DUF302"/>
    <property type="match status" value="1"/>
</dbReference>
<dbReference type="Proteomes" id="UP000033423">
    <property type="component" value="Unassembled WGS sequence"/>
</dbReference>
<dbReference type="CDD" id="cd14797">
    <property type="entry name" value="DUF302"/>
    <property type="match status" value="1"/>
</dbReference>
<dbReference type="InterPro" id="IPR035923">
    <property type="entry name" value="TT1751-like_sf"/>
</dbReference>
<feature type="domain" description="DUF302" evidence="1">
    <location>
        <begin position="37"/>
        <end position="98"/>
    </location>
</feature>
<dbReference type="InterPro" id="IPR016796">
    <property type="entry name" value="UCP021774"/>
</dbReference>
<evidence type="ECO:0000313" key="2">
    <source>
        <dbReference type="EMBL" id="KJU84527.1"/>
    </source>
</evidence>
<dbReference type="InterPro" id="IPR005180">
    <property type="entry name" value="DUF302"/>
</dbReference>